<evidence type="ECO:0000256" key="1">
    <source>
        <dbReference type="ARBA" id="ARBA00023157"/>
    </source>
</evidence>
<name>A0ABN8SY64_9CNID</name>
<dbReference type="SUPFAM" id="SSF49265">
    <property type="entry name" value="Fibronectin type III"/>
    <property type="match status" value="3"/>
</dbReference>
<evidence type="ECO:0000313" key="5">
    <source>
        <dbReference type="Proteomes" id="UP001159427"/>
    </source>
</evidence>
<comment type="caution">
    <text evidence="4">The sequence shown here is derived from an EMBL/GenBank/DDBJ whole genome shotgun (WGS) entry which is preliminary data.</text>
</comment>
<dbReference type="InterPro" id="IPR013783">
    <property type="entry name" value="Ig-like_fold"/>
</dbReference>
<dbReference type="PANTHER" id="PTHR44170">
    <property type="entry name" value="PROTEIN SIDEKICK"/>
    <property type="match status" value="1"/>
</dbReference>
<dbReference type="Gene3D" id="2.60.120.260">
    <property type="entry name" value="Galactose-binding domain-like"/>
    <property type="match status" value="1"/>
</dbReference>
<feature type="non-terminal residue" evidence="4">
    <location>
        <position position="1002"/>
    </location>
</feature>
<dbReference type="InterPro" id="IPR036116">
    <property type="entry name" value="FN3_sf"/>
</dbReference>
<evidence type="ECO:0000313" key="4">
    <source>
        <dbReference type="EMBL" id="CAH3194675.1"/>
    </source>
</evidence>
<keyword evidence="5" id="KW-1185">Reference proteome</keyword>
<dbReference type="Gene3D" id="2.20.100.10">
    <property type="entry name" value="Thrombospondin type-1 (TSP1) repeat"/>
    <property type="match status" value="1"/>
</dbReference>
<dbReference type="InterPro" id="IPR036383">
    <property type="entry name" value="TSP1_rpt_sf"/>
</dbReference>
<feature type="domain" description="Fibronectin type-III" evidence="3">
    <location>
        <begin position="113"/>
        <end position="209"/>
    </location>
</feature>
<dbReference type="InterPro" id="IPR000884">
    <property type="entry name" value="TSP1_rpt"/>
</dbReference>
<dbReference type="PROSITE" id="PS50022">
    <property type="entry name" value="FA58C_3"/>
    <property type="match status" value="1"/>
</dbReference>
<feature type="domain" description="F5/8 type C" evidence="2">
    <location>
        <begin position="211"/>
        <end position="350"/>
    </location>
</feature>
<keyword evidence="1" id="KW-1015">Disulfide bond</keyword>
<dbReference type="PROSITE" id="PS50853">
    <property type="entry name" value="FN3"/>
    <property type="match status" value="4"/>
</dbReference>
<dbReference type="InterPro" id="IPR008979">
    <property type="entry name" value="Galactose-bd-like_sf"/>
</dbReference>
<sequence length="1002" mass="107866">TAVNLTEAHAYYIELLFFSNNTSRFYTLRIKDPGHDKPHKIDNSYLVLYRKDGNYSIPHPGEWDSWSPCSVSCGPQEGVQVRNRSCAKNPTLFNITDGFESRACNVEAVPCIIGSTLINAQASSSTSIIVSWNSGHFSIDNRAVVGYRVLYVDDAETQPKLNVSVGANISSIELTGLMVNTNYCIQVLAFSSQGDGNASDCLFTSTGLNGCNGSIIMLNNDSVTGFHILSNGSRLHGNSITEESFTDDNFTIWCFNDSLTSYLEINLSTLHRICAIETKGLQASRNEVRYISSYRVENSTDGREWTFYNQTENVTVFEGSAYDAPLLSKKNYLTNDELLASLIRIWPVQSIGNCTQLKLYGGQGSGQGSGEGQSPPSFDIYEWTLQVFNSSSTSLNITPNDPPENLTVQDSSYTWLLISWNHSRPYFAPNEVEGFLINVNENGGLSNSILSVQDVPEEKNISGLKENTEYCIKVKAVTTHGLGEESDELCAFTDQEDAITIIATSSSESPALVSATHTVVDLSTLLTMPQAAPVMTIDPSLLTATLSLSSAMNGALKGTLSLAVSSTPALVFHRLTSSNATQATPKMTYDPGMLTASLSLSSARKGAIKSRTSILVLSTPALLLYPLPSSTARQATPTMTYDPSFFTASLFSTLNGATRTTISTTILSPPAPVTTNPVSVTTIITPLVLSVSVQGANDQGSSVITSGLDQSPTIITAKASSSTSITVSWNLIPPGDENEALIGYRVLYVDEAETQPKLNVSVGANISSTELTGLLVYTNYCIQVLAFNSQQDGNASDCVFALTDEDVPSMAPTNPSVFMLNNSVMLSWGQPPSVGINGELLGYSVHIQESNTVVLVGKCYLSMELKKENISAESCVRVGAITKAGFGVPTSCVKIDLGSDFNLISLSATKKMSFSAIKVTWTHPAKERMGGQLLGYIVRYQAVRQGDQPILQLEASAASTLHVSANCSEFVLLNLSSYSMYKIEVAPVTAEGVGNYSYPVYG</sequence>
<dbReference type="Gene3D" id="2.60.40.10">
    <property type="entry name" value="Immunoglobulins"/>
    <property type="match status" value="5"/>
</dbReference>
<dbReference type="Pfam" id="PF00041">
    <property type="entry name" value="fn3"/>
    <property type="match status" value="4"/>
</dbReference>
<organism evidence="4 5">
    <name type="scientific">Porites evermanni</name>
    <dbReference type="NCBI Taxonomy" id="104178"/>
    <lineage>
        <taxon>Eukaryota</taxon>
        <taxon>Metazoa</taxon>
        <taxon>Cnidaria</taxon>
        <taxon>Anthozoa</taxon>
        <taxon>Hexacorallia</taxon>
        <taxon>Scleractinia</taxon>
        <taxon>Fungiina</taxon>
        <taxon>Poritidae</taxon>
        <taxon>Porites</taxon>
    </lineage>
</organism>
<dbReference type="CDD" id="cd00063">
    <property type="entry name" value="FN3"/>
    <property type="match status" value="4"/>
</dbReference>
<reference evidence="4 5" key="1">
    <citation type="submission" date="2022-05" db="EMBL/GenBank/DDBJ databases">
        <authorList>
            <consortium name="Genoscope - CEA"/>
            <person name="William W."/>
        </authorList>
    </citation>
    <scope>NUCLEOTIDE SEQUENCE [LARGE SCALE GENOMIC DNA]</scope>
</reference>
<dbReference type="InterPro" id="IPR003961">
    <property type="entry name" value="FN3_dom"/>
</dbReference>
<dbReference type="EMBL" id="CALNXI010003931">
    <property type="protein sequence ID" value="CAH3194675.1"/>
    <property type="molecule type" value="Genomic_DNA"/>
</dbReference>
<dbReference type="Pfam" id="PF00090">
    <property type="entry name" value="TSP_1"/>
    <property type="match status" value="1"/>
</dbReference>
<feature type="domain" description="Fibronectin type-III" evidence="3">
    <location>
        <begin position="899"/>
        <end position="1002"/>
    </location>
</feature>
<dbReference type="InterPro" id="IPR000421">
    <property type="entry name" value="FA58C"/>
</dbReference>
<dbReference type="PANTHER" id="PTHR44170:SF6">
    <property type="entry name" value="CONTACTIN"/>
    <property type="match status" value="1"/>
</dbReference>
<feature type="domain" description="Fibronectin type-III" evidence="3">
    <location>
        <begin position="402"/>
        <end position="497"/>
    </location>
</feature>
<dbReference type="SMART" id="SM00209">
    <property type="entry name" value="TSP1"/>
    <property type="match status" value="1"/>
</dbReference>
<dbReference type="SMART" id="SM00060">
    <property type="entry name" value="FN3"/>
    <property type="match status" value="5"/>
</dbReference>
<dbReference type="SUPFAM" id="SSF49785">
    <property type="entry name" value="Galactose-binding domain-like"/>
    <property type="match status" value="1"/>
</dbReference>
<proteinExistence type="predicted"/>
<evidence type="ECO:0000259" key="2">
    <source>
        <dbReference type="PROSITE" id="PS50022"/>
    </source>
</evidence>
<dbReference type="Pfam" id="PF00754">
    <property type="entry name" value="F5_F8_type_C"/>
    <property type="match status" value="1"/>
</dbReference>
<accession>A0ABN8SY64</accession>
<protein>
    <submittedName>
        <fullName evidence="4">Uncharacterized protein</fullName>
    </submittedName>
</protein>
<gene>
    <name evidence="4" type="ORF">PEVE_00028373</name>
</gene>
<feature type="non-terminal residue" evidence="4">
    <location>
        <position position="1"/>
    </location>
</feature>
<feature type="domain" description="Fibronectin type-III" evidence="3">
    <location>
        <begin position="711"/>
        <end position="806"/>
    </location>
</feature>
<evidence type="ECO:0000259" key="3">
    <source>
        <dbReference type="PROSITE" id="PS50853"/>
    </source>
</evidence>
<dbReference type="SUPFAM" id="SSF82895">
    <property type="entry name" value="TSP-1 type 1 repeat"/>
    <property type="match status" value="1"/>
</dbReference>
<dbReference type="Proteomes" id="UP001159427">
    <property type="component" value="Unassembled WGS sequence"/>
</dbReference>
<dbReference type="PROSITE" id="PS50092">
    <property type="entry name" value="TSP1"/>
    <property type="match status" value="1"/>
</dbReference>